<proteinExistence type="predicted"/>
<sequence>MADKNIIPKASIHSDTTKNLDRKGFLSWLSIGWLAFAG</sequence>
<accession>A0A382ZZH5</accession>
<evidence type="ECO:0000313" key="1">
    <source>
        <dbReference type="EMBL" id="SVE00884.1"/>
    </source>
</evidence>
<gene>
    <name evidence="1" type="ORF">METZ01_LOCUS453738</name>
</gene>
<dbReference type="AlphaFoldDB" id="A0A382ZZH5"/>
<name>A0A382ZZH5_9ZZZZ</name>
<reference evidence="1" key="1">
    <citation type="submission" date="2018-05" db="EMBL/GenBank/DDBJ databases">
        <authorList>
            <person name="Lanie J.A."/>
            <person name="Ng W.-L."/>
            <person name="Kazmierczak K.M."/>
            <person name="Andrzejewski T.M."/>
            <person name="Davidsen T.M."/>
            <person name="Wayne K.J."/>
            <person name="Tettelin H."/>
            <person name="Glass J.I."/>
            <person name="Rusch D."/>
            <person name="Podicherti R."/>
            <person name="Tsui H.-C.T."/>
            <person name="Winkler M.E."/>
        </authorList>
    </citation>
    <scope>NUCLEOTIDE SEQUENCE</scope>
</reference>
<dbReference type="EMBL" id="UINC01187916">
    <property type="protein sequence ID" value="SVE00884.1"/>
    <property type="molecule type" value="Genomic_DNA"/>
</dbReference>
<feature type="non-terminal residue" evidence="1">
    <location>
        <position position="38"/>
    </location>
</feature>
<organism evidence="1">
    <name type="scientific">marine metagenome</name>
    <dbReference type="NCBI Taxonomy" id="408172"/>
    <lineage>
        <taxon>unclassified sequences</taxon>
        <taxon>metagenomes</taxon>
        <taxon>ecological metagenomes</taxon>
    </lineage>
</organism>
<protein>
    <submittedName>
        <fullName evidence="1">Uncharacterized protein</fullName>
    </submittedName>
</protein>